<evidence type="ECO:0000259" key="8">
    <source>
        <dbReference type="PROSITE" id="PS50850"/>
    </source>
</evidence>
<dbReference type="GO" id="GO:0022857">
    <property type="term" value="F:transmembrane transporter activity"/>
    <property type="evidence" value="ECO:0007669"/>
    <property type="project" value="InterPro"/>
</dbReference>
<dbReference type="InterPro" id="IPR036259">
    <property type="entry name" value="MFS_trans_sf"/>
</dbReference>
<dbReference type="Gene3D" id="1.20.1250.20">
    <property type="entry name" value="MFS general substrate transporter like domains"/>
    <property type="match status" value="1"/>
</dbReference>
<dbReference type="AlphaFoldDB" id="A0A6P8B942"/>
<dbReference type="GO" id="GO:0016020">
    <property type="term" value="C:membrane"/>
    <property type="evidence" value="ECO:0007669"/>
    <property type="project" value="UniProtKB-SubCell"/>
</dbReference>
<evidence type="ECO:0000256" key="5">
    <source>
        <dbReference type="ARBA" id="ARBA00023136"/>
    </source>
</evidence>
<keyword evidence="3 7" id="KW-0812">Transmembrane</keyword>
<name>A0A6P8B942_PYRGI</name>
<feature type="region of interest" description="Disordered" evidence="6">
    <location>
        <begin position="237"/>
        <end position="257"/>
    </location>
</feature>
<evidence type="ECO:0000256" key="6">
    <source>
        <dbReference type="SAM" id="MobiDB-lite"/>
    </source>
</evidence>
<evidence type="ECO:0000256" key="7">
    <source>
        <dbReference type="SAM" id="Phobius"/>
    </source>
</evidence>
<keyword evidence="4 7" id="KW-1133">Transmembrane helix</keyword>
<proteinExistence type="predicted"/>
<keyword evidence="9" id="KW-1185">Reference proteome</keyword>
<evidence type="ECO:0000313" key="10">
    <source>
        <dbReference type="RefSeq" id="XP_030983683.1"/>
    </source>
</evidence>
<evidence type="ECO:0000256" key="4">
    <source>
        <dbReference type="ARBA" id="ARBA00022989"/>
    </source>
</evidence>
<dbReference type="OrthoDB" id="10262656at2759"/>
<keyword evidence="2" id="KW-0813">Transport</keyword>
<feature type="transmembrane region" description="Helical" evidence="7">
    <location>
        <begin position="86"/>
        <end position="109"/>
    </location>
</feature>
<keyword evidence="5 7" id="KW-0472">Membrane</keyword>
<dbReference type="KEGG" id="pgri:PgNI_03603"/>
<dbReference type="SUPFAM" id="SSF103473">
    <property type="entry name" value="MFS general substrate transporter"/>
    <property type="match status" value="1"/>
</dbReference>
<feature type="transmembrane region" description="Helical" evidence="7">
    <location>
        <begin position="54"/>
        <end position="74"/>
    </location>
</feature>
<reference evidence="10" key="2">
    <citation type="submission" date="2019-10" db="EMBL/GenBank/DDBJ databases">
        <authorList>
            <consortium name="NCBI Genome Project"/>
        </authorList>
    </citation>
    <scope>NUCLEOTIDE SEQUENCE</scope>
    <source>
        <strain evidence="10">NI907</strain>
    </source>
</reference>
<gene>
    <name evidence="10" type="ORF">PgNI_03603</name>
</gene>
<evidence type="ECO:0000256" key="2">
    <source>
        <dbReference type="ARBA" id="ARBA00022448"/>
    </source>
</evidence>
<dbReference type="GeneID" id="41958566"/>
<dbReference type="Proteomes" id="UP000515153">
    <property type="component" value="Unplaced"/>
</dbReference>
<evidence type="ECO:0000313" key="9">
    <source>
        <dbReference type="Proteomes" id="UP000515153"/>
    </source>
</evidence>
<reference evidence="10" key="3">
    <citation type="submission" date="2025-08" db="UniProtKB">
        <authorList>
            <consortium name="RefSeq"/>
        </authorList>
    </citation>
    <scope>IDENTIFICATION</scope>
    <source>
        <strain evidence="10">NI907</strain>
    </source>
</reference>
<dbReference type="CDD" id="cd17330">
    <property type="entry name" value="MFS_SLC46_TetA_like"/>
    <property type="match status" value="1"/>
</dbReference>
<organism evidence="9 10">
    <name type="scientific">Pyricularia grisea</name>
    <name type="common">Crabgrass-specific blast fungus</name>
    <name type="synonym">Magnaporthe grisea</name>
    <dbReference type="NCBI Taxonomy" id="148305"/>
    <lineage>
        <taxon>Eukaryota</taxon>
        <taxon>Fungi</taxon>
        <taxon>Dikarya</taxon>
        <taxon>Ascomycota</taxon>
        <taxon>Pezizomycotina</taxon>
        <taxon>Sordariomycetes</taxon>
        <taxon>Sordariomycetidae</taxon>
        <taxon>Magnaporthales</taxon>
        <taxon>Pyriculariaceae</taxon>
        <taxon>Pyricularia</taxon>
    </lineage>
</organism>
<dbReference type="InterPro" id="IPR011701">
    <property type="entry name" value="MFS"/>
</dbReference>
<dbReference type="PANTHER" id="PTHR23504">
    <property type="entry name" value="MAJOR FACILITATOR SUPERFAMILY DOMAIN-CONTAINING PROTEIN 10"/>
    <property type="match status" value="1"/>
</dbReference>
<dbReference type="PROSITE" id="PS50850">
    <property type="entry name" value="MFS"/>
    <property type="match status" value="1"/>
</dbReference>
<feature type="transmembrane region" description="Helical" evidence="7">
    <location>
        <begin position="150"/>
        <end position="167"/>
    </location>
</feature>
<dbReference type="PANTHER" id="PTHR23504:SF2">
    <property type="entry name" value="TRANSPORTER, PUTATIVE (AFU_ORTHOLOGUE AFUA_8G04150)-RELATED"/>
    <property type="match status" value="1"/>
</dbReference>
<feature type="transmembrane region" description="Helical" evidence="7">
    <location>
        <begin position="430"/>
        <end position="452"/>
    </location>
</feature>
<comment type="subcellular location">
    <subcellularLocation>
        <location evidence="1">Membrane</location>
        <topology evidence="1">Multi-pass membrane protein</topology>
    </subcellularLocation>
</comment>
<feature type="domain" description="Major facilitator superfamily (MFS) profile" evidence="8">
    <location>
        <begin position="16"/>
        <end position="519"/>
    </location>
</feature>
<feature type="transmembrane region" description="Helical" evidence="7">
    <location>
        <begin position="320"/>
        <end position="348"/>
    </location>
</feature>
<feature type="transmembrane region" description="Helical" evidence="7">
    <location>
        <begin position="369"/>
        <end position="391"/>
    </location>
</feature>
<protein>
    <recommendedName>
        <fullName evidence="8">Major facilitator superfamily (MFS) profile domain-containing protein</fullName>
    </recommendedName>
</protein>
<dbReference type="InterPro" id="IPR020846">
    <property type="entry name" value="MFS_dom"/>
</dbReference>
<evidence type="ECO:0000256" key="1">
    <source>
        <dbReference type="ARBA" id="ARBA00004141"/>
    </source>
</evidence>
<feature type="transmembrane region" description="Helical" evidence="7">
    <location>
        <begin position="188"/>
        <end position="210"/>
    </location>
</feature>
<feature type="transmembrane region" description="Helical" evidence="7">
    <location>
        <begin position="397"/>
        <end position="418"/>
    </location>
</feature>
<dbReference type="RefSeq" id="XP_030983683.1">
    <property type="nucleotide sequence ID" value="XM_031123657.1"/>
</dbReference>
<reference evidence="10" key="1">
    <citation type="journal article" date="2019" name="Mol. Biol. Evol.">
        <title>Blast fungal genomes show frequent chromosomal changes, gene gains and losses, and effector gene turnover.</title>
        <authorList>
            <person name="Gomez Luciano L.B."/>
            <person name="Jason Tsai I."/>
            <person name="Chuma I."/>
            <person name="Tosa Y."/>
            <person name="Chen Y.H."/>
            <person name="Li J.Y."/>
            <person name="Li M.Y."/>
            <person name="Jade Lu M.Y."/>
            <person name="Nakayashiki H."/>
            <person name="Li W.H."/>
        </authorList>
    </citation>
    <scope>NUCLEOTIDE SEQUENCE</scope>
    <source>
        <strain evidence="10">NI907</strain>
    </source>
</reference>
<accession>A0A6P8B942</accession>
<evidence type="ECO:0000256" key="3">
    <source>
        <dbReference type="ARBA" id="ARBA00022692"/>
    </source>
</evidence>
<feature type="transmembrane region" description="Helical" evidence="7">
    <location>
        <begin position="495"/>
        <end position="514"/>
    </location>
</feature>
<sequence>MPQSQDVEPAKFPTQQLFVLAICRFSEPIAFTSIMAYTYDMVKDLGIDEGQAPFYAGLIVSAYAVAETLTSMGWGALSDRVGRKPIVLSGLVGVGLSSLTFGLATNYWVAFAARLVGGALNGNVSVMQTMVAEMVKNPEHEPRAYAVNPFVWTLGTIIGTAMGGFLAKPAHFYPSIFPEDGLFGRYPYLLPNLVSVAVVAIAVIQGIFFLEETHHPGAYDKVPDSNDEVIDDDDEMVDENTPLRGAERPRKTRTSFSDNPYLVESSLPLPVDERIVDLRRSSFGTVHSIRPVVAPVEATTAPASEVSETEEKEQTFNPTVIMLVILVTIFSYHQMAAGSLFPTYLLDLPKQPRGTLDLMGGLGYDVHDVGTFLSINGIVALFVQGVIFPLYVENAGIWFSLVSVVLLYPFSYVFIPFLSMLSTPAADAGIYACLFLQAFCGIVIFPTALILLKDATPSPSGLGKVNGLAMSGACLARTISSPVAGIIYSAAGSGAAWFSCVAVALVGIIQLAWLRGGKFKVNKVVVDNPISGHGAESEDNGRVV</sequence>
<dbReference type="Pfam" id="PF07690">
    <property type="entry name" value="MFS_1"/>
    <property type="match status" value="1"/>
</dbReference>